<feature type="region of interest" description="Disordered" evidence="1">
    <location>
        <begin position="75"/>
        <end position="102"/>
    </location>
</feature>
<reference evidence="2 3" key="1">
    <citation type="journal article" date="2023" name="Mol. Biol. Evol.">
        <title>Genomics of Secondarily Temperate Adaptation in the Only Non-Antarctic Icefish.</title>
        <authorList>
            <person name="Rivera-Colon A.G."/>
            <person name="Rayamajhi N."/>
            <person name="Minhas B.F."/>
            <person name="Madrigal G."/>
            <person name="Bilyk K.T."/>
            <person name="Yoon V."/>
            <person name="Hune M."/>
            <person name="Gregory S."/>
            <person name="Cheng C.H.C."/>
            <person name="Catchen J.M."/>
        </authorList>
    </citation>
    <scope>NUCLEOTIDE SEQUENCE [LARGE SCALE GENOMIC DNA]</scope>
    <source>
        <strain evidence="2">JC2023a</strain>
    </source>
</reference>
<proteinExistence type="predicted"/>
<accession>A0AAN8B4F8</accession>
<gene>
    <name evidence="2" type="ORF">CesoFtcFv8_023736</name>
</gene>
<evidence type="ECO:0000313" key="2">
    <source>
        <dbReference type="EMBL" id="KAK5878323.1"/>
    </source>
</evidence>
<dbReference type="Proteomes" id="UP001335648">
    <property type="component" value="Unassembled WGS sequence"/>
</dbReference>
<sequence length="102" mass="10912">MKRRGENICLHPLLGASRGDSVSVSDLKRGDLPQLRSHARPHAHQLEPSPAFILQMQTGVLSGDIGINRGEISARDKGRSKFSRSNTSHAAPSAGDASITCK</sequence>
<evidence type="ECO:0000313" key="3">
    <source>
        <dbReference type="Proteomes" id="UP001335648"/>
    </source>
</evidence>
<dbReference type="AlphaFoldDB" id="A0AAN8B4F8"/>
<keyword evidence="3" id="KW-1185">Reference proteome</keyword>
<name>A0AAN8B4F8_9TELE</name>
<evidence type="ECO:0000256" key="1">
    <source>
        <dbReference type="SAM" id="MobiDB-lite"/>
    </source>
</evidence>
<organism evidence="2 3">
    <name type="scientific">Champsocephalus esox</name>
    <name type="common">pike icefish</name>
    <dbReference type="NCBI Taxonomy" id="159716"/>
    <lineage>
        <taxon>Eukaryota</taxon>
        <taxon>Metazoa</taxon>
        <taxon>Chordata</taxon>
        <taxon>Craniata</taxon>
        <taxon>Vertebrata</taxon>
        <taxon>Euteleostomi</taxon>
        <taxon>Actinopterygii</taxon>
        <taxon>Neopterygii</taxon>
        <taxon>Teleostei</taxon>
        <taxon>Neoteleostei</taxon>
        <taxon>Acanthomorphata</taxon>
        <taxon>Eupercaria</taxon>
        <taxon>Perciformes</taxon>
        <taxon>Notothenioidei</taxon>
        <taxon>Channichthyidae</taxon>
        <taxon>Champsocephalus</taxon>
    </lineage>
</organism>
<comment type="caution">
    <text evidence="2">The sequence shown here is derived from an EMBL/GenBank/DDBJ whole genome shotgun (WGS) entry which is preliminary data.</text>
</comment>
<protein>
    <submittedName>
        <fullName evidence="2">Uncharacterized protein</fullName>
    </submittedName>
</protein>
<dbReference type="EMBL" id="JAULUE010002065">
    <property type="protein sequence ID" value="KAK5878323.1"/>
    <property type="molecule type" value="Genomic_DNA"/>
</dbReference>